<evidence type="ECO:0000256" key="9">
    <source>
        <dbReference type="SAM" id="MobiDB-lite"/>
    </source>
</evidence>
<comment type="catalytic activity">
    <reaction evidence="7">
        <text>L-threonyl-[protein] + ATP = O-phospho-L-threonyl-[protein] + ADP + H(+)</text>
        <dbReference type="Rhea" id="RHEA:46608"/>
        <dbReference type="Rhea" id="RHEA-COMP:11060"/>
        <dbReference type="Rhea" id="RHEA-COMP:11605"/>
        <dbReference type="ChEBI" id="CHEBI:15378"/>
        <dbReference type="ChEBI" id="CHEBI:30013"/>
        <dbReference type="ChEBI" id="CHEBI:30616"/>
        <dbReference type="ChEBI" id="CHEBI:61977"/>
        <dbReference type="ChEBI" id="CHEBI:456216"/>
        <dbReference type="EC" id="2.7.11.1"/>
    </reaction>
</comment>
<feature type="compositionally biased region" description="Low complexity" evidence="9">
    <location>
        <begin position="319"/>
        <end position="340"/>
    </location>
</feature>
<dbReference type="GO" id="GO:0004674">
    <property type="term" value="F:protein serine/threonine kinase activity"/>
    <property type="evidence" value="ECO:0007669"/>
    <property type="project" value="UniProtKB-KW"/>
</dbReference>
<dbReference type="GO" id="GO:0005634">
    <property type="term" value="C:nucleus"/>
    <property type="evidence" value="ECO:0007669"/>
    <property type="project" value="TreeGrafter"/>
</dbReference>
<dbReference type="PANTHER" id="PTHR47634">
    <property type="entry name" value="PROTEIN KINASE DOMAIN-CONTAINING PROTEIN-RELATED"/>
    <property type="match status" value="1"/>
</dbReference>
<feature type="compositionally biased region" description="Polar residues" evidence="9">
    <location>
        <begin position="294"/>
        <end position="303"/>
    </location>
</feature>
<keyword evidence="4" id="KW-0547">Nucleotide-binding</keyword>
<dbReference type="PANTHER" id="PTHR47634:SF9">
    <property type="entry name" value="PROTEIN KINASE DOMAIN-CONTAINING PROTEIN-RELATED"/>
    <property type="match status" value="1"/>
</dbReference>
<feature type="compositionally biased region" description="Acidic residues" evidence="9">
    <location>
        <begin position="13"/>
        <end position="28"/>
    </location>
</feature>
<dbReference type="SUPFAM" id="SSF56112">
    <property type="entry name" value="Protein kinase-like (PK-like)"/>
    <property type="match status" value="1"/>
</dbReference>
<accession>A0A507EK68</accession>
<organism evidence="11 12">
    <name type="scientific">Chytriomyces confervae</name>
    <dbReference type="NCBI Taxonomy" id="246404"/>
    <lineage>
        <taxon>Eukaryota</taxon>
        <taxon>Fungi</taxon>
        <taxon>Fungi incertae sedis</taxon>
        <taxon>Chytridiomycota</taxon>
        <taxon>Chytridiomycota incertae sedis</taxon>
        <taxon>Chytridiomycetes</taxon>
        <taxon>Chytridiales</taxon>
        <taxon>Chytriomycetaceae</taxon>
        <taxon>Chytriomyces</taxon>
    </lineage>
</organism>
<evidence type="ECO:0000256" key="6">
    <source>
        <dbReference type="ARBA" id="ARBA00022840"/>
    </source>
</evidence>
<dbReference type="Gene3D" id="1.10.510.10">
    <property type="entry name" value="Transferase(Phosphotransferase) domain 1"/>
    <property type="match status" value="1"/>
</dbReference>
<comment type="catalytic activity">
    <reaction evidence="8">
        <text>L-seryl-[protein] + ATP = O-phospho-L-seryl-[protein] + ADP + H(+)</text>
        <dbReference type="Rhea" id="RHEA:17989"/>
        <dbReference type="Rhea" id="RHEA-COMP:9863"/>
        <dbReference type="Rhea" id="RHEA-COMP:11604"/>
        <dbReference type="ChEBI" id="CHEBI:15378"/>
        <dbReference type="ChEBI" id="CHEBI:29999"/>
        <dbReference type="ChEBI" id="CHEBI:30616"/>
        <dbReference type="ChEBI" id="CHEBI:83421"/>
        <dbReference type="ChEBI" id="CHEBI:456216"/>
        <dbReference type="EC" id="2.7.11.1"/>
    </reaction>
</comment>
<evidence type="ECO:0000256" key="5">
    <source>
        <dbReference type="ARBA" id="ARBA00022777"/>
    </source>
</evidence>
<feature type="compositionally biased region" description="Basic and acidic residues" evidence="9">
    <location>
        <begin position="390"/>
        <end position="399"/>
    </location>
</feature>
<evidence type="ECO:0000259" key="10">
    <source>
        <dbReference type="PROSITE" id="PS50011"/>
    </source>
</evidence>
<evidence type="ECO:0000256" key="8">
    <source>
        <dbReference type="ARBA" id="ARBA00048679"/>
    </source>
</evidence>
<dbReference type="InterPro" id="IPR011009">
    <property type="entry name" value="Kinase-like_dom_sf"/>
</dbReference>
<keyword evidence="2" id="KW-0723">Serine/threonine-protein kinase</keyword>
<dbReference type="InterPro" id="IPR008271">
    <property type="entry name" value="Ser/Thr_kinase_AS"/>
</dbReference>
<dbReference type="EMBL" id="QEAP01000586">
    <property type="protein sequence ID" value="TPX63767.1"/>
    <property type="molecule type" value="Genomic_DNA"/>
</dbReference>
<keyword evidence="5" id="KW-0418">Kinase</keyword>
<feature type="compositionally biased region" description="Basic residues" evidence="9">
    <location>
        <begin position="256"/>
        <end position="269"/>
    </location>
</feature>
<dbReference type="STRING" id="246404.A0A507EK68"/>
<evidence type="ECO:0000256" key="7">
    <source>
        <dbReference type="ARBA" id="ARBA00047899"/>
    </source>
</evidence>
<evidence type="ECO:0000256" key="3">
    <source>
        <dbReference type="ARBA" id="ARBA00022679"/>
    </source>
</evidence>
<sequence length="625" mass="68734">MGKQPEITASEPIDSDVPSEAEEEEDSADYVKGGYHPVAVGDVYSSGRYSVVRKLGWGHFSTVWLAVDKRDAAKSQSDDTAASASSHTNNVVALKIVKSAQHYTETALDEIKLLEKVVAAKPGHEGQKYVVELTDWFKIKGPNGSHVTMAFEVLGPNLLTLIRQYHHKGIPVPIVKRIMKQVLMGLDYLHSECKIIHTDLKPENVLICVDVEKTMRKLGINTTFKAKSQKPAKSNTAESSATATPNSEAEDGLTRAQRKKAKQKAKKKAEKFTGNDATIVDVDSTSLSDIDLASTANPTTTAGDSLLPATTFRPKRADTLSSQTGTLSSSSSIISMASAAVEPRPAHDLKGLETSERGPVVKGKHSSVDGTVGGDDTLSEVERKRRRRDEKRNQKKKEDEHIRVKIADLGNACWTHHHFTNDIQTRQYRSPEAILGANYDTSADLWSIGCMTFELITGDYLFDPQAGTRYTKDDDHIAQITELLGGFPKSVALSGKYSGDIFNRRGELRHIHKLRFWGVSDVLQEKYHYTKAEADDIAGFILPMIEIYPEKRATAAEMLSNPWIRDVDVESVSETAQRSSRRDNSLAKSSSDYASGGDDLSDDDDDDESDDQDDGSDLSSDEDAE</sequence>
<feature type="compositionally biased region" description="Basic and acidic residues" evidence="9">
    <location>
        <begin position="344"/>
        <end position="356"/>
    </location>
</feature>
<feature type="region of interest" description="Disordered" evidence="9">
    <location>
        <begin position="225"/>
        <end position="271"/>
    </location>
</feature>
<dbReference type="InterPro" id="IPR000719">
    <property type="entry name" value="Prot_kinase_dom"/>
</dbReference>
<dbReference type="EC" id="2.7.11.1" evidence="1"/>
<feature type="region of interest" description="Disordered" evidence="9">
    <location>
        <begin position="294"/>
        <end position="399"/>
    </location>
</feature>
<dbReference type="AlphaFoldDB" id="A0A507EK68"/>
<dbReference type="GO" id="GO:0005737">
    <property type="term" value="C:cytoplasm"/>
    <property type="evidence" value="ECO:0007669"/>
    <property type="project" value="TreeGrafter"/>
</dbReference>
<dbReference type="GO" id="GO:0005524">
    <property type="term" value="F:ATP binding"/>
    <property type="evidence" value="ECO:0007669"/>
    <property type="project" value="UniProtKB-KW"/>
</dbReference>
<dbReference type="SMART" id="SM00220">
    <property type="entry name" value="S_TKc"/>
    <property type="match status" value="1"/>
</dbReference>
<evidence type="ECO:0000313" key="12">
    <source>
        <dbReference type="Proteomes" id="UP000320333"/>
    </source>
</evidence>
<dbReference type="GO" id="GO:0000245">
    <property type="term" value="P:spliceosomal complex assembly"/>
    <property type="evidence" value="ECO:0007669"/>
    <property type="project" value="TreeGrafter"/>
</dbReference>
<name>A0A507EK68_9FUNG</name>
<proteinExistence type="predicted"/>
<dbReference type="Pfam" id="PF00069">
    <property type="entry name" value="Pkinase"/>
    <property type="match status" value="2"/>
</dbReference>
<dbReference type="GO" id="GO:0050684">
    <property type="term" value="P:regulation of mRNA processing"/>
    <property type="evidence" value="ECO:0007669"/>
    <property type="project" value="TreeGrafter"/>
</dbReference>
<feature type="region of interest" description="Disordered" evidence="9">
    <location>
        <begin position="1"/>
        <end position="28"/>
    </location>
</feature>
<dbReference type="OrthoDB" id="2649at2759"/>
<keyword evidence="6" id="KW-0067">ATP-binding</keyword>
<keyword evidence="12" id="KW-1185">Reference proteome</keyword>
<gene>
    <name evidence="11" type="ORF">CcCBS67573_g08595</name>
</gene>
<comment type="caution">
    <text evidence="11">The sequence shown here is derived from an EMBL/GenBank/DDBJ whole genome shotgun (WGS) entry which is preliminary data.</text>
</comment>
<dbReference type="Proteomes" id="UP000320333">
    <property type="component" value="Unassembled WGS sequence"/>
</dbReference>
<dbReference type="InterPro" id="IPR051334">
    <property type="entry name" value="SRPK"/>
</dbReference>
<feature type="compositionally biased region" description="Acidic residues" evidence="9">
    <location>
        <begin position="599"/>
        <end position="625"/>
    </location>
</feature>
<protein>
    <recommendedName>
        <fullName evidence="1">non-specific serine/threonine protein kinase</fullName>
        <ecNumber evidence="1">2.7.11.1</ecNumber>
    </recommendedName>
</protein>
<dbReference type="PROSITE" id="PS50011">
    <property type="entry name" value="PROTEIN_KINASE_DOM"/>
    <property type="match status" value="1"/>
</dbReference>
<dbReference type="CDD" id="cd14136">
    <property type="entry name" value="STKc_SRPK"/>
    <property type="match status" value="1"/>
</dbReference>
<dbReference type="FunFam" id="1.10.510.10:FF:000409">
    <property type="entry name" value="CMGC/SRPK protein kinase"/>
    <property type="match status" value="1"/>
</dbReference>
<feature type="domain" description="Protein kinase" evidence="10">
    <location>
        <begin position="49"/>
        <end position="564"/>
    </location>
</feature>
<feature type="compositionally biased region" description="Low complexity" evidence="9">
    <location>
        <begin position="589"/>
        <end position="598"/>
    </location>
</feature>
<keyword evidence="3" id="KW-0808">Transferase</keyword>
<dbReference type="Gene3D" id="3.30.200.20">
    <property type="entry name" value="Phosphorylase Kinase, domain 1"/>
    <property type="match status" value="1"/>
</dbReference>
<feature type="compositionally biased region" description="Polar residues" evidence="9">
    <location>
        <begin position="225"/>
        <end position="247"/>
    </location>
</feature>
<evidence type="ECO:0000256" key="4">
    <source>
        <dbReference type="ARBA" id="ARBA00022741"/>
    </source>
</evidence>
<evidence type="ECO:0000256" key="2">
    <source>
        <dbReference type="ARBA" id="ARBA00022527"/>
    </source>
</evidence>
<reference evidence="11 12" key="1">
    <citation type="journal article" date="2019" name="Sci. Rep.">
        <title>Comparative genomics of chytrid fungi reveal insights into the obligate biotrophic and pathogenic lifestyle of Synchytrium endobioticum.</title>
        <authorList>
            <person name="van de Vossenberg B.T.L.H."/>
            <person name="Warris S."/>
            <person name="Nguyen H.D.T."/>
            <person name="van Gent-Pelzer M.P.E."/>
            <person name="Joly D.L."/>
            <person name="van de Geest H.C."/>
            <person name="Bonants P.J.M."/>
            <person name="Smith D.S."/>
            <person name="Levesque C.A."/>
            <person name="van der Lee T.A.J."/>
        </authorList>
    </citation>
    <scope>NUCLEOTIDE SEQUENCE [LARGE SCALE GENOMIC DNA]</scope>
    <source>
        <strain evidence="11 12">CBS 675.73</strain>
    </source>
</reference>
<feature type="region of interest" description="Disordered" evidence="9">
    <location>
        <begin position="570"/>
        <end position="625"/>
    </location>
</feature>
<evidence type="ECO:0000256" key="1">
    <source>
        <dbReference type="ARBA" id="ARBA00012513"/>
    </source>
</evidence>
<dbReference type="PROSITE" id="PS00108">
    <property type="entry name" value="PROTEIN_KINASE_ST"/>
    <property type="match status" value="1"/>
</dbReference>
<evidence type="ECO:0000313" key="11">
    <source>
        <dbReference type="EMBL" id="TPX63767.1"/>
    </source>
</evidence>